<keyword evidence="5" id="KW-1133">Transmembrane helix</keyword>
<dbReference type="EMBL" id="JARVKF010000441">
    <property type="protein sequence ID" value="KAK9413224.1"/>
    <property type="molecule type" value="Genomic_DNA"/>
</dbReference>
<dbReference type="PRINTS" id="PR00420">
    <property type="entry name" value="RNGMNOXGNASE"/>
</dbReference>
<evidence type="ECO:0000259" key="6">
    <source>
        <dbReference type="Pfam" id="PF01494"/>
    </source>
</evidence>
<dbReference type="PANTHER" id="PTHR46865:SF7">
    <property type="entry name" value="MONOOXYGENASE, PUTATIVE (AFU_ORTHOLOGUE AFUA_8G07040)-RELATED"/>
    <property type="match status" value="1"/>
</dbReference>
<name>A0ABR2UF55_9PEZI</name>
<keyword evidence="2" id="KW-0285">Flavoprotein</keyword>
<comment type="caution">
    <text evidence="7">The sequence shown here is derived from an EMBL/GenBank/DDBJ whole genome shotgun (WGS) entry which is preliminary data.</text>
</comment>
<dbReference type="InterPro" id="IPR051704">
    <property type="entry name" value="FAD_aromatic-hydroxylase"/>
</dbReference>
<dbReference type="Pfam" id="PF01494">
    <property type="entry name" value="FAD_binding_3"/>
    <property type="match status" value="1"/>
</dbReference>
<evidence type="ECO:0000256" key="4">
    <source>
        <dbReference type="ARBA" id="ARBA00023002"/>
    </source>
</evidence>
<evidence type="ECO:0000313" key="8">
    <source>
        <dbReference type="Proteomes" id="UP001408356"/>
    </source>
</evidence>
<evidence type="ECO:0000256" key="2">
    <source>
        <dbReference type="ARBA" id="ARBA00022630"/>
    </source>
</evidence>
<dbReference type="InterPro" id="IPR036188">
    <property type="entry name" value="FAD/NAD-bd_sf"/>
</dbReference>
<accession>A0ABR2UF55</accession>
<keyword evidence="5" id="KW-0812">Transmembrane</keyword>
<reference evidence="7 8" key="1">
    <citation type="journal article" date="2024" name="J. Plant Pathol.">
        <title>Sequence and assembly of the genome of Seiridium unicorne, isolate CBS 538.82, causal agent of cypress canker disease.</title>
        <authorList>
            <person name="Scali E."/>
            <person name="Rocca G.D."/>
            <person name="Danti R."/>
            <person name="Garbelotto M."/>
            <person name="Barberini S."/>
            <person name="Baroncelli R."/>
            <person name="Emiliani G."/>
        </authorList>
    </citation>
    <scope>NUCLEOTIDE SEQUENCE [LARGE SCALE GENOMIC DNA]</scope>
    <source>
        <strain evidence="7 8">BM-138-508</strain>
    </source>
</reference>
<dbReference type="SUPFAM" id="SSF51905">
    <property type="entry name" value="FAD/NAD(P)-binding domain"/>
    <property type="match status" value="1"/>
</dbReference>
<dbReference type="Proteomes" id="UP001408356">
    <property type="component" value="Unassembled WGS sequence"/>
</dbReference>
<evidence type="ECO:0000313" key="7">
    <source>
        <dbReference type="EMBL" id="KAK9413224.1"/>
    </source>
</evidence>
<keyword evidence="4" id="KW-0560">Oxidoreductase</keyword>
<comment type="pathway">
    <text evidence="1">Secondary metabolite biosynthesis.</text>
</comment>
<dbReference type="Gene3D" id="3.50.50.60">
    <property type="entry name" value="FAD/NAD(P)-binding domain"/>
    <property type="match status" value="1"/>
</dbReference>
<sequence length="424" mass="47220">MPQMKILVIGGGIAGPAVAFWLSKAGVDVTVIERFPNLRTTGLQIDLRGAGIEVMRRMGLETAFRAKAVPEQGTAVVDGSGKLRAVFEANRSGQGLQDFTTDFEIMRGDLCQLLYDATKDRVNYVFGTTVRSVEDTNGAAKVLFSDGREEQYDLVIGADGQSSRTRRMLFGPDTEDNYHLLGAYIAYFTLPEVVKGDDYLFKAYFAARKRLVLTRRSSPENVQVYLACKSESERLRNLQKGDVKEEKEAMTEIFRDAGWRTNEFLQALEATDDFYCERLAVVRLDSWSRGRTVLLGDAAYCPTATTGMGTTSSMVGSYILAGEIVRCCGKANVNGDHGGRDFKDGLSVALKNYEDKFRPFMARVQKGIRNGTTIWDKLPATSLAITILNFVLGIVSFFHLNVLGRYILRENVGDWKLPEYEELM</sequence>
<keyword evidence="5" id="KW-0472">Membrane</keyword>
<gene>
    <name evidence="7" type="ORF">SUNI508_12000</name>
</gene>
<keyword evidence="3" id="KW-0274">FAD</keyword>
<dbReference type="PANTHER" id="PTHR46865">
    <property type="entry name" value="OXIDOREDUCTASE-RELATED"/>
    <property type="match status" value="1"/>
</dbReference>
<evidence type="ECO:0000256" key="3">
    <source>
        <dbReference type="ARBA" id="ARBA00022827"/>
    </source>
</evidence>
<proteinExistence type="predicted"/>
<evidence type="ECO:0000256" key="5">
    <source>
        <dbReference type="SAM" id="Phobius"/>
    </source>
</evidence>
<feature type="domain" description="FAD-binding" evidence="6">
    <location>
        <begin position="4"/>
        <end position="321"/>
    </location>
</feature>
<organism evidence="7 8">
    <name type="scientific">Seiridium unicorne</name>
    <dbReference type="NCBI Taxonomy" id="138068"/>
    <lineage>
        <taxon>Eukaryota</taxon>
        <taxon>Fungi</taxon>
        <taxon>Dikarya</taxon>
        <taxon>Ascomycota</taxon>
        <taxon>Pezizomycotina</taxon>
        <taxon>Sordariomycetes</taxon>
        <taxon>Xylariomycetidae</taxon>
        <taxon>Amphisphaeriales</taxon>
        <taxon>Sporocadaceae</taxon>
        <taxon>Seiridium</taxon>
    </lineage>
</organism>
<dbReference type="InterPro" id="IPR002938">
    <property type="entry name" value="FAD-bd"/>
</dbReference>
<evidence type="ECO:0000256" key="1">
    <source>
        <dbReference type="ARBA" id="ARBA00005179"/>
    </source>
</evidence>
<protein>
    <submittedName>
        <fullName evidence="7">FAD-binding domain-containing protein</fullName>
    </submittedName>
</protein>
<keyword evidence="8" id="KW-1185">Reference proteome</keyword>
<feature type="transmembrane region" description="Helical" evidence="5">
    <location>
        <begin position="378"/>
        <end position="400"/>
    </location>
</feature>